<feature type="transmembrane region" description="Helical" evidence="2">
    <location>
        <begin position="52"/>
        <end position="73"/>
    </location>
</feature>
<feature type="region of interest" description="Disordered" evidence="1">
    <location>
        <begin position="156"/>
        <end position="185"/>
    </location>
</feature>
<dbReference type="STRING" id="551987.SAMN05192549_104374"/>
<name>A0A1M7P3K9_9BURK</name>
<dbReference type="RefSeq" id="WP_072784332.1">
    <property type="nucleotide sequence ID" value="NZ_FRCX01000004.1"/>
</dbReference>
<keyword evidence="2" id="KW-0812">Transmembrane</keyword>
<evidence type="ECO:0000313" key="3">
    <source>
        <dbReference type="EMBL" id="SHN11066.1"/>
    </source>
</evidence>
<evidence type="ECO:0000256" key="2">
    <source>
        <dbReference type="SAM" id="Phobius"/>
    </source>
</evidence>
<protein>
    <submittedName>
        <fullName evidence="3">Uncharacterized protein</fullName>
    </submittedName>
</protein>
<keyword evidence="2" id="KW-0472">Membrane</keyword>
<keyword evidence="2" id="KW-1133">Transmembrane helix</keyword>
<dbReference type="Proteomes" id="UP000184339">
    <property type="component" value="Unassembled WGS sequence"/>
</dbReference>
<keyword evidence="4" id="KW-1185">Reference proteome</keyword>
<proteinExistence type="predicted"/>
<feature type="compositionally biased region" description="Low complexity" evidence="1">
    <location>
        <begin position="9"/>
        <end position="18"/>
    </location>
</feature>
<evidence type="ECO:0000313" key="4">
    <source>
        <dbReference type="Proteomes" id="UP000184339"/>
    </source>
</evidence>
<organism evidence="3 4">
    <name type="scientific">Duganella sacchari</name>
    <dbReference type="NCBI Taxonomy" id="551987"/>
    <lineage>
        <taxon>Bacteria</taxon>
        <taxon>Pseudomonadati</taxon>
        <taxon>Pseudomonadota</taxon>
        <taxon>Betaproteobacteria</taxon>
        <taxon>Burkholderiales</taxon>
        <taxon>Oxalobacteraceae</taxon>
        <taxon>Telluria group</taxon>
        <taxon>Duganella</taxon>
    </lineage>
</organism>
<evidence type="ECO:0000256" key="1">
    <source>
        <dbReference type="SAM" id="MobiDB-lite"/>
    </source>
</evidence>
<dbReference type="EMBL" id="FRCX01000004">
    <property type="protein sequence ID" value="SHN11066.1"/>
    <property type="molecule type" value="Genomic_DNA"/>
</dbReference>
<dbReference type="OrthoDB" id="8760006at2"/>
<gene>
    <name evidence="3" type="ORF">SAMN05192549_104374</name>
</gene>
<feature type="region of interest" description="Disordered" evidence="1">
    <location>
        <begin position="1"/>
        <end position="34"/>
    </location>
</feature>
<accession>A0A1M7P3K9</accession>
<feature type="region of interest" description="Disordered" evidence="1">
    <location>
        <begin position="235"/>
        <end position="257"/>
    </location>
</feature>
<sequence length="257" mass="26532">MQREDERPSPSGRPSLLSTEPAAEAGRSGILDGLERKPAAAAVGKAAPRKTAAMVAVAGVGVLGLAIAAVALWPSTTPEPELTLPVAAATPSASKSDTAVTVAAPAAVAPAATIVDDTAALSPAVDNSRTLKQILNDTPAKPQHDELTAAFDHPHVAQAKPKPPAKKPVQVAKKAEHPAKKPAPADNDVTLLAALMAHVQSNRQSKETSSPAYQLKQCKRMNEAGATQCREHLCSTSARNEPECKQQPVAVKTASES</sequence>
<dbReference type="AlphaFoldDB" id="A0A1M7P3K9"/>
<reference evidence="4" key="1">
    <citation type="submission" date="2016-11" db="EMBL/GenBank/DDBJ databases">
        <authorList>
            <person name="Varghese N."/>
            <person name="Submissions S."/>
        </authorList>
    </citation>
    <scope>NUCLEOTIDE SEQUENCE [LARGE SCALE GENOMIC DNA]</scope>
    <source>
        <strain evidence="4">Sac-22</strain>
    </source>
</reference>